<dbReference type="STRING" id="45068.Llon_0083"/>
<dbReference type="NCBIfam" id="TIGR00536">
    <property type="entry name" value="hemK_fam"/>
    <property type="match status" value="1"/>
</dbReference>
<dbReference type="RefSeq" id="WP_058528102.1">
    <property type="nucleotide sequence ID" value="NZ_CAAAHZ010000005.1"/>
</dbReference>
<dbReference type="InterPro" id="IPR019874">
    <property type="entry name" value="RF_methyltr_PrmC"/>
</dbReference>
<dbReference type="InterPro" id="IPR002052">
    <property type="entry name" value="DNA_methylase_N6_adenine_CS"/>
</dbReference>
<dbReference type="Pfam" id="PF05175">
    <property type="entry name" value="MTS"/>
    <property type="match status" value="1"/>
</dbReference>
<dbReference type="PATRIC" id="fig|45068.5.peg.87"/>
<gene>
    <name evidence="8" type="primary">hemK</name>
    <name evidence="5" type="synonym">prmC</name>
    <name evidence="8" type="ORF">Llon_0083</name>
</gene>
<dbReference type="FunFam" id="3.40.50.150:FF:000053">
    <property type="entry name" value="Release factor glutamine methyltransferase"/>
    <property type="match status" value="1"/>
</dbReference>
<dbReference type="EMBL" id="LNYK01000001">
    <property type="protein sequence ID" value="KTD23198.1"/>
    <property type="molecule type" value="Genomic_DNA"/>
</dbReference>
<evidence type="ECO:0000313" key="8">
    <source>
        <dbReference type="EMBL" id="KTD23198.1"/>
    </source>
</evidence>
<comment type="function">
    <text evidence="5">Methylates the class 1 translation termination release factors RF1/PrfA and RF2/PrfB on the glutamine residue of the universally conserved GGQ motif.</text>
</comment>
<evidence type="ECO:0000259" key="7">
    <source>
        <dbReference type="Pfam" id="PF17827"/>
    </source>
</evidence>
<keyword evidence="9" id="KW-1185">Reference proteome</keyword>
<feature type="binding site" evidence="5">
    <location>
        <begin position="186"/>
        <end position="189"/>
    </location>
    <ligand>
        <name>substrate</name>
    </ligand>
</feature>
<feature type="domain" description="Release factor glutamine methyltransferase N-terminal" evidence="7">
    <location>
        <begin position="7"/>
        <end position="75"/>
    </location>
</feature>
<dbReference type="GO" id="GO:0102559">
    <property type="term" value="F:peptide chain release factor N(5)-glutamine methyltransferase activity"/>
    <property type="evidence" value="ECO:0007669"/>
    <property type="project" value="UniProtKB-EC"/>
</dbReference>
<dbReference type="Pfam" id="PF17827">
    <property type="entry name" value="PrmC_N"/>
    <property type="match status" value="1"/>
</dbReference>
<dbReference type="Gene3D" id="1.10.8.10">
    <property type="entry name" value="DNA helicase RuvA subunit, C-terminal domain"/>
    <property type="match status" value="1"/>
</dbReference>
<comment type="catalytic activity">
    <reaction evidence="4 5">
        <text>L-glutaminyl-[peptide chain release factor] + S-adenosyl-L-methionine = N(5)-methyl-L-glutaminyl-[peptide chain release factor] + S-adenosyl-L-homocysteine + H(+)</text>
        <dbReference type="Rhea" id="RHEA:42896"/>
        <dbReference type="Rhea" id="RHEA-COMP:10271"/>
        <dbReference type="Rhea" id="RHEA-COMP:10272"/>
        <dbReference type="ChEBI" id="CHEBI:15378"/>
        <dbReference type="ChEBI" id="CHEBI:30011"/>
        <dbReference type="ChEBI" id="CHEBI:57856"/>
        <dbReference type="ChEBI" id="CHEBI:59789"/>
        <dbReference type="ChEBI" id="CHEBI:61891"/>
        <dbReference type="EC" id="2.1.1.297"/>
    </reaction>
</comment>
<keyword evidence="1 5" id="KW-0489">Methyltransferase</keyword>
<evidence type="ECO:0000256" key="2">
    <source>
        <dbReference type="ARBA" id="ARBA00022679"/>
    </source>
</evidence>
<evidence type="ECO:0000256" key="1">
    <source>
        <dbReference type="ARBA" id="ARBA00022603"/>
    </source>
</evidence>
<dbReference type="InterPro" id="IPR050320">
    <property type="entry name" value="N5-glutamine_MTase"/>
</dbReference>
<feature type="binding site" evidence="5">
    <location>
        <position position="171"/>
    </location>
    <ligand>
        <name>S-adenosyl-L-methionine</name>
        <dbReference type="ChEBI" id="CHEBI:59789"/>
    </ligand>
</feature>
<organism evidence="8 9">
    <name type="scientific">Legionella londiniensis</name>
    <dbReference type="NCBI Taxonomy" id="45068"/>
    <lineage>
        <taxon>Bacteria</taxon>
        <taxon>Pseudomonadati</taxon>
        <taxon>Pseudomonadota</taxon>
        <taxon>Gammaproteobacteria</taxon>
        <taxon>Legionellales</taxon>
        <taxon>Legionellaceae</taxon>
        <taxon>Legionella</taxon>
    </lineage>
</organism>
<name>A0A0W0VSU8_9GAMM</name>
<dbReference type="HAMAP" id="MF_02126">
    <property type="entry name" value="RF_methyltr_PrmC"/>
    <property type="match status" value="1"/>
</dbReference>
<accession>A0A0W0VSU8</accession>
<evidence type="ECO:0000259" key="6">
    <source>
        <dbReference type="Pfam" id="PF05175"/>
    </source>
</evidence>
<keyword evidence="2 5" id="KW-0808">Transferase</keyword>
<dbReference type="PANTHER" id="PTHR18895">
    <property type="entry name" value="HEMK METHYLTRANSFERASE"/>
    <property type="match status" value="1"/>
</dbReference>
<dbReference type="CDD" id="cd02440">
    <property type="entry name" value="AdoMet_MTases"/>
    <property type="match status" value="1"/>
</dbReference>
<feature type="binding site" evidence="5">
    <location>
        <position position="186"/>
    </location>
    <ligand>
        <name>S-adenosyl-L-methionine</name>
        <dbReference type="ChEBI" id="CHEBI:59789"/>
    </ligand>
</feature>
<sequence length="287" mass="31920">MIDVKNALQFAIRLLSGTGSSPQLDAEVLLSHVLNMTRAFLYTHPEHALNETQWKQFQCCLKQRQEGMPVSYITGNREFWSLPLKVSPDTLIPRPETELLVELTLKLAGNIPHASLLDLGTGSGAIALALASEKPAWNLLASDASKKALEIACQNAKNLNISNVTFIQSDWFSTIPQQLFDVILSNPPYIADHDPHLLNEEIRFEPRDALAGGADGLEALRHIIASSASFLKVHGWLLLEHGYNQSESVASLLEQHGFQFIQSFQDCQGHYRVTGGQLQKLHNEFNF</sequence>
<keyword evidence="3 5" id="KW-0949">S-adenosyl-L-methionine</keyword>
<dbReference type="AlphaFoldDB" id="A0A0W0VSU8"/>
<dbReference type="OrthoDB" id="9800643at2"/>
<evidence type="ECO:0000256" key="4">
    <source>
        <dbReference type="ARBA" id="ARBA00048391"/>
    </source>
</evidence>
<dbReference type="EC" id="2.1.1.297" evidence="5"/>
<dbReference type="PANTHER" id="PTHR18895:SF74">
    <property type="entry name" value="MTRF1L RELEASE FACTOR GLUTAMINE METHYLTRANSFERASE"/>
    <property type="match status" value="1"/>
</dbReference>
<dbReference type="InterPro" id="IPR040758">
    <property type="entry name" value="PrmC_N"/>
</dbReference>
<protein>
    <recommendedName>
        <fullName evidence="5">Release factor glutamine methyltransferase</fullName>
        <shortName evidence="5">RF MTase</shortName>
        <ecNumber evidence="5">2.1.1.297</ecNumber>
    </recommendedName>
    <alternativeName>
        <fullName evidence="5">N5-glutamine methyltransferase PrmC</fullName>
    </alternativeName>
    <alternativeName>
        <fullName evidence="5">Protein-(glutamine-N5) MTase PrmC</fullName>
    </alternativeName>
    <alternativeName>
        <fullName evidence="5">Protein-glutamine N-methyltransferase PrmC</fullName>
    </alternativeName>
</protein>
<evidence type="ECO:0000313" key="9">
    <source>
        <dbReference type="Proteomes" id="UP000054997"/>
    </source>
</evidence>
<dbReference type="GO" id="GO:0032259">
    <property type="term" value="P:methylation"/>
    <property type="evidence" value="ECO:0007669"/>
    <property type="project" value="UniProtKB-KW"/>
</dbReference>
<feature type="binding site" evidence="5">
    <location>
        <position position="143"/>
    </location>
    <ligand>
        <name>S-adenosyl-L-methionine</name>
        <dbReference type="ChEBI" id="CHEBI:59789"/>
    </ligand>
</feature>
<comment type="similarity">
    <text evidence="5">Belongs to the protein N5-glutamine methyltransferase family. PrmC subfamily.</text>
</comment>
<dbReference type="PROSITE" id="PS00092">
    <property type="entry name" value="N6_MTASE"/>
    <property type="match status" value="1"/>
</dbReference>
<dbReference type="InterPro" id="IPR007848">
    <property type="entry name" value="Small_mtfrase_dom"/>
</dbReference>
<evidence type="ECO:0000256" key="3">
    <source>
        <dbReference type="ARBA" id="ARBA00022691"/>
    </source>
</evidence>
<proteinExistence type="inferred from homology"/>
<comment type="caution">
    <text evidence="8">The sequence shown here is derived from an EMBL/GenBank/DDBJ whole genome shotgun (WGS) entry which is preliminary data.</text>
</comment>
<feature type="domain" description="Methyltransferase small" evidence="6">
    <location>
        <begin position="108"/>
        <end position="194"/>
    </location>
</feature>
<reference evidence="8 9" key="1">
    <citation type="submission" date="2015-11" db="EMBL/GenBank/DDBJ databases">
        <title>Genomic analysis of 38 Legionella species identifies large and diverse effector repertoires.</title>
        <authorList>
            <person name="Burstein D."/>
            <person name="Amaro F."/>
            <person name="Zusman T."/>
            <person name="Lifshitz Z."/>
            <person name="Cohen O."/>
            <person name="Gilbert J.A."/>
            <person name="Pupko T."/>
            <person name="Shuman H.A."/>
            <person name="Segal G."/>
        </authorList>
    </citation>
    <scope>NUCLEOTIDE SEQUENCE [LARGE SCALE GENOMIC DNA]</scope>
    <source>
        <strain evidence="8 9">ATCC 49505</strain>
    </source>
</reference>
<dbReference type="InterPro" id="IPR004556">
    <property type="entry name" value="HemK-like"/>
</dbReference>
<dbReference type="InterPro" id="IPR029063">
    <property type="entry name" value="SAM-dependent_MTases_sf"/>
</dbReference>
<feature type="binding site" evidence="5">
    <location>
        <begin position="120"/>
        <end position="124"/>
    </location>
    <ligand>
        <name>S-adenosyl-L-methionine</name>
        <dbReference type="ChEBI" id="CHEBI:59789"/>
    </ligand>
</feature>
<dbReference type="NCBIfam" id="TIGR03534">
    <property type="entry name" value="RF_mod_PrmC"/>
    <property type="match status" value="1"/>
</dbReference>
<dbReference type="Gene3D" id="3.40.50.150">
    <property type="entry name" value="Vaccinia Virus protein VP39"/>
    <property type="match status" value="1"/>
</dbReference>
<evidence type="ECO:0000256" key="5">
    <source>
        <dbReference type="HAMAP-Rule" id="MF_02126"/>
    </source>
</evidence>
<dbReference type="GO" id="GO:0003676">
    <property type="term" value="F:nucleic acid binding"/>
    <property type="evidence" value="ECO:0007669"/>
    <property type="project" value="InterPro"/>
</dbReference>
<dbReference type="SUPFAM" id="SSF53335">
    <property type="entry name" value="S-adenosyl-L-methionine-dependent methyltransferases"/>
    <property type="match status" value="1"/>
</dbReference>
<dbReference type="Proteomes" id="UP000054997">
    <property type="component" value="Unassembled WGS sequence"/>
</dbReference>